<name>A0A915C0D5_PARUN</name>
<dbReference type="Proteomes" id="UP000887569">
    <property type="component" value="Unplaced"/>
</dbReference>
<evidence type="ECO:0000313" key="3">
    <source>
        <dbReference type="WBParaSite" id="PgR075_g045_t09"/>
    </source>
</evidence>
<evidence type="ECO:0000313" key="2">
    <source>
        <dbReference type="WBParaSite" id="PgR075_g045_t02"/>
    </source>
</evidence>
<evidence type="ECO:0000313" key="1">
    <source>
        <dbReference type="Proteomes" id="UP000887569"/>
    </source>
</evidence>
<proteinExistence type="predicted"/>
<dbReference type="WBParaSite" id="PgR075_g045_t09">
    <property type="protein sequence ID" value="PgR075_g045_t09"/>
    <property type="gene ID" value="PgR075_g045"/>
</dbReference>
<keyword evidence="1" id="KW-1185">Reference proteome</keyword>
<organism evidence="1 2">
    <name type="scientific">Parascaris univalens</name>
    <name type="common">Nematode worm</name>
    <dbReference type="NCBI Taxonomy" id="6257"/>
    <lineage>
        <taxon>Eukaryota</taxon>
        <taxon>Metazoa</taxon>
        <taxon>Ecdysozoa</taxon>
        <taxon>Nematoda</taxon>
        <taxon>Chromadorea</taxon>
        <taxon>Rhabditida</taxon>
        <taxon>Spirurina</taxon>
        <taxon>Ascaridomorpha</taxon>
        <taxon>Ascaridoidea</taxon>
        <taxon>Ascarididae</taxon>
        <taxon>Parascaris</taxon>
    </lineage>
</organism>
<protein>
    <submittedName>
        <fullName evidence="2 3">Uncharacterized protein</fullName>
    </submittedName>
</protein>
<dbReference type="WBParaSite" id="PgR075_g045_t02">
    <property type="protein sequence ID" value="PgR075_g045_t02"/>
    <property type="gene ID" value="PgR075_g045"/>
</dbReference>
<accession>A0A915C0D5</accession>
<sequence>MRIDQQQRINYSANIRLSYENYFMSFLRVFITSLLRCQSLCKTHTTRYNDAPNEYILKTISTQNAHFIERLSINILYNKMTFAIFYFGFSY</sequence>
<dbReference type="AlphaFoldDB" id="A0A915C0D5"/>
<reference evidence="2 3" key="1">
    <citation type="submission" date="2022-11" db="UniProtKB">
        <authorList>
            <consortium name="WormBaseParasite"/>
        </authorList>
    </citation>
    <scope>IDENTIFICATION</scope>
</reference>